<accession>A0A822Y272</accession>
<comment type="caution">
    <text evidence="1">The sequence shown here is derived from an EMBL/GenBank/DDBJ whole genome shotgun (WGS) entry which is preliminary data.</text>
</comment>
<reference evidence="1 2" key="1">
    <citation type="journal article" date="2020" name="Mol. Biol. Evol.">
        <title>Distinct Expression and Methylation Patterns for Genes with Different Fates following a Single Whole-Genome Duplication in Flowering Plants.</title>
        <authorList>
            <person name="Shi T."/>
            <person name="Rahmani R.S."/>
            <person name="Gugger P.F."/>
            <person name="Wang M."/>
            <person name="Li H."/>
            <person name="Zhang Y."/>
            <person name="Li Z."/>
            <person name="Wang Q."/>
            <person name="Van de Peer Y."/>
            <person name="Marchal K."/>
            <person name="Chen J."/>
        </authorList>
    </citation>
    <scope>NUCLEOTIDE SEQUENCE [LARGE SCALE GENOMIC DNA]</scope>
    <source>
        <tissue evidence="1">Leaf</tissue>
    </source>
</reference>
<sequence>MSSHHLLPHFKPAAHTLFSVSQSRKLQHPPIVFFLILPFSVSQGRYSPDHWSYNVFPISKFLRAIYHQSFISYSSPELHPMFTGHRPWTTLNVHHSEEVGASIYCSSSVGGTLH</sequence>
<protein>
    <submittedName>
        <fullName evidence="1">Uncharacterized protein</fullName>
    </submittedName>
</protein>
<dbReference type="EMBL" id="DUZY01000001">
    <property type="protein sequence ID" value="DAD25366.1"/>
    <property type="molecule type" value="Genomic_DNA"/>
</dbReference>
<dbReference type="AlphaFoldDB" id="A0A822Y272"/>
<name>A0A822Y272_NELNU</name>
<proteinExistence type="predicted"/>
<organism evidence="1 2">
    <name type="scientific">Nelumbo nucifera</name>
    <name type="common">Sacred lotus</name>
    <dbReference type="NCBI Taxonomy" id="4432"/>
    <lineage>
        <taxon>Eukaryota</taxon>
        <taxon>Viridiplantae</taxon>
        <taxon>Streptophyta</taxon>
        <taxon>Embryophyta</taxon>
        <taxon>Tracheophyta</taxon>
        <taxon>Spermatophyta</taxon>
        <taxon>Magnoliopsida</taxon>
        <taxon>Proteales</taxon>
        <taxon>Nelumbonaceae</taxon>
        <taxon>Nelumbo</taxon>
    </lineage>
</organism>
<evidence type="ECO:0000313" key="1">
    <source>
        <dbReference type="EMBL" id="DAD25366.1"/>
    </source>
</evidence>
<gene>
    <name evidence="1" type="ORF">HUJ06_026830</name>
</gene>
<evidence type="ECO:0000313" key="2">
    <source>
        <dbReference type="Proteomes" id="UP000607653"/>
    </source>
</evidence>
<dbReference type="Proteomes" id="UP000607653">
    <property type="component" value="Unassembled WGS sequence"/>
</dbReference>
<keyword evidence="2" id="KW-1185">Reference proteome</keyword>